<keyword evidence="12" id="KW-1185">Reference proteome</keyword>
<keyword evidence="7" id="KW-0539">Nucleus</keyword>
<proteinExistence type="inferred from homology"/>
<gene>
    <name evidence="13" type="primary">POLR2M</name>
</gene>
<feature type="compositionally biased region" description="Basic and acidic residues" evidence="11">
    <location>
        <begin position="157"/>
        <end position="166"/>
    </location>
</feature>
<reference evidence="13" key="1">
    <citation type="submission" date="2025-08" db="UniProtKB">
        <authorList>
            <consortium name="RefSeq"/>
        </authorList>
    </citation>
    <scope>IDENTIFICATION</scope>
    <source>
        <tissue evidence="13">Spleen</tissue>
    </source>
</reference>
<protein>
    <recommendedName>
        <fullName evidence="8">DNA-directed RNA polymerase II subunit GRINL1A</fullName>
    </recommendedName>
    <alternativeName>
        <fullName evidence="10">DNA-directed RNA polymerase II subunit M</fullName>
    </alternativeName>
    <alternativeName>
        <fullName evidence="9">Glutamate receptor-like protein 1A</fullName>
    </alternativeName>
</protein>
<evidence type="ECO:0000256" key="7">
    <source>
        <dbReference type="ARBA" id="ARBA00023242"/>
    </source>
</evidence>
<dbReference type="AlphaFoldDB" id="A0A6P5JTL6"/>
<evidence type="ECO:0000256" key="9">
    <source>
        <dbReference type="ARBA" id="ARBA00029649"/>
    </source>
</evidence>
<dbReference type="InterPro" id="IPR051375">
    <property type="entry name" value="Tuftelin_GRINL1A/MYZAP/CCD68"/>
</dbReference>
<sequence>MMSTEYIQCKISGQHLTPHVYPRVAEAASNRMSLAPPGSAEDLRKRSLGELREMLGRQEKLLRNEKFIRSLPDGGKKISDFVERVKLAIRKHEELRRTNRLDFDSQQTVAHEIVSLGLDKPWTPDQRRETSSDLDSSLTVISKSSKIASRNQGIESTMERPVPKSFEEARESESATRCNKWMCNNNKTVVALPSQTNEQSHQPGFLNHARDVSGSTDDMFIDSLQRITISDDENQSEEDTNMDHFCSYHGNTPRKPHYMEVLEMRAKNPIPPHNKFKTNLLPSESHDSPSHSPQRKASPISVEERRRRERQHLDDITAARLPPLHHMPTQLLSMEESLIIQKQQKQNYEEIQAKLAAQKLAERLNIKMKSYNPEGDASVKYREVRDEDDYHSSED</sequence>
<dbReference type="CTD" id="81488"/>
<dbReference type="InterPro" id="IPR026213">
    <property type="entry name" value="GRINL1"/>
</dbReference>
<organism evidence="12 13">
    <name type="scientific">Phascolarctos cinereus</name>
    <name type="common">Koala</name>
    <dbReference type="NCBI Taxonomy" id="38626"/>
    <lineage>
        <taxon>Eukaryota</taxon>
        <taxon>Metazoa</taxon>
        <taxon>Chordata</taxon>
        <taxon>Craniata</taxon>
        <taxon>Vertebrata</taxon>
        <taxon>Euteleostomi</taxon>
        <taxon>Mammalia</taxon>
        <taxon>Metatheria</taxon>
        <taxon>Diprotodontia</taxon>
        <taxon>Phascolarctidae</taxon>
        <taxon>Phascolarctos</taxon>
    </lineage>
</organism>
<feature type="compositionally biased region" description="Basic and acidic residues" evidence="11">
    <location>
        <begin position="377"/>
        <end position="395"/>
    </location>
</feature>
<dbReference type="GO" id="GO:0006368">
    <property type="term" value="P:transcription elongation by RNA polymerase II"/>
    <property type="evidence" value="ECO:0007669"/>
    <property type="project" value="InterPro"/>
</dbReference>
<dbReference type="KEGG" id="pcw:110205271"/>
<dbReference type="RefSeq" id="XP_020837405.1">
    <property type="nucleotide sequence ID" value="XM_020981746.1"/>
</dbReference>
<evidence type="ECO:0000313" key="13">
    <source>
        <dbReference type="RefSeq" id="XP_020837405.1"/>
    </source>
</evidence>
<evidence type="ECO:0000256" key="5">
    <source>
        <dbReference type="ARBA" id="ARBA00023054"/>
    </source>
</evidence>
<dbReference type="GO" id="GO:0016591">
    <property type="term" value="C:RNA polymerase II, holoenzyme"/>
    <property type="evidence" value="ECO:0007669"/>
    <property type="project" value="TreeGrafter"/>
</dbReference>
<dbReference type="Pfam" id="PF15328">
    <property type="entry name" value="GCOM2"/>
    <property type="match status" value="1"/>
</dbReference>
<feature type="compositionally biased region" description="Polar residues" evidence="11">
    <location>
        <begin position="145"/>
        <end position="155"/>
    </location>
</feature>
<feature type="compositionally biased region" description="Basic and acidic residues" evidence="11">
    <location>
        <begin position="302"/>
        <end position="315"/>
    </location>
</feature>
<evidence type="ECO:0000256" key="10">
    <source>
        <dbReference type="ARBA" id="ARBA00033073"/>
    </source>
</evidence>
<evidence type="ECO:0000256" key="4">
    <source>
        <dbReference type="ARBA" id="ARBA00022553"/>
    </source>
</evidence>
<feature type="region of interest" description="Disordered" evidence="11">
    <location>
        <begin position="369"/>
        <end position="395"/>
    </location>
</feature>
<evidence type="ECO:0000256" key="1">
    <source>
        <dbReference type="ARBA" id="ARBA00004123"/>
    </source>
</evidence>
<evidence type="ECO:0000313" key="12">
    <source>
        <dbReference type="Proteomes" id="UP000515140"/>
    </source>
</evidence>
<evidence type="ECO:0000256" key="3">
    <source>
        <dbReference type="ARBA" id="ARBA00022478"/>
    </source>
</evidence>
<dbReference type="PANTHER" id="PTHR23171:SF5">
    <property type="entry name" value="DNA-DIRECTED RNA POLYMERASE II SUBUNIT GRINL1A"/>
    <property type="match status" value="1"/>
</dbReference>
<dbReference type="GO" id="GO:0051685">
    <property type="term" value="P:maintenance of ER location"/>
    <property type="evidence" value="ECO:0007669"/>
    <property type="project" value="TreeGrafter"/>
</dbReference>
<dbReference type="PANTHER" id="PTHR23171">
    <property type="entry name" value="GDOWN1"/>
    <property type="match status" value="1"/>
</dbReference>
<keyword evidence="3" id="KW-0240">DNA-directed RNA polymerase</keyword>
<evidence type="ECO:0000256" key="11">
    <source>
        <dbReference type="SAM" id="MobiDB-lite"/>
    </source>
</evidence>
<dbReference type="PRINTS" id="PR02085">
    <property type="entry name" value="POLR2GRINL1"/>
</dbReference>
<dbReference type="GO" id="GO:0031674">
    <property type="term" value="C:I band"/>
    <property type="evidence" value="ECO:0007669"/>
    <property type="project" value="TreeGrafter"/>
</dbReference>
<dbReference type="GO" id="GO:0003711">
    <property type="term" value="F:transcription elongation factor activity"/>
    <property type="evidence" value="ECO:0007669"/>
    <property type="project" value="InterPro"/>
</dbReference>
<evidence type="ECO:0000256" key="8">
    <source>
        <dbReference type="ARBA" id="ARBA00024236"/>
    </source>
</evidence>
<dbReference type="GO" id="GO:0035556">
    <property type="term" value="P:intracellular signal transduction"/>
    <property type="evidence" value="ECO:0007669"/>
    <property type="project" value="TreeGrafter"/>
</dbReference>
<dbReference type="FunCoup" id="A0A6P5JTL6">
    <property type="interactions" value="1573"/>
</dbReference>
<dbReference type="GO" id="GO:0005635">
    <property type="term" value="C:nuclear envelope"/>
    <property type="evidence" value="ECO:0007669"/>
    <property type="project" value="TreeGrafter"/>
</dbReference>
<dbReference type="Proteomes" id="UP000515140">
    <property type="component" value="Unplaced"/>
</dbReference>
<keyword evidence="6" id="KW-0804">Transcription</keyword>
<accession>A0A6P5JTL6</accession>
<evidence type="ECO:0000256" key="2">
    <source>
        <dbReference type="ARBA" id="ARBA00009876"/>
    </source>
</evidence>
<dbReference type="InParanoid" id="A0A6P5JTL6"/>
<comment type="similarity">
    <text evidence="2">Belongs to the GRINL1 family.</text>
</comment>
<feature type="region of interest" description="Disordered" evidence="11">
    <location>
        <begin position="145"/>
        <end position="166"/>
    </location>
</feature>
<feature type="region of interest" description="Disordered" evidence="11">
    <location>
        <begin position="267"/>
        <end position="315"/>
    </location>
</feature>
<keyword evidence="4" id="KW-0597">Phosphoprotein</keyword>
<keyword evidence="5" id="KW-0175">Coiled coil</keyword>
<dbReference type="GeneID" id="110205271"/>
<name>A0A6P5JTL6_PHACI</name>
<comment type="subcellular location">
    <subcellularLocation>
        <location evidence="1">Nucleus</location>
    </subcellularLocation>
</comment>
<evidence type="ECO:0000256" key="6">
    <source>
        <dbReference type="ARBA" id="ARBA00023163"/>
    </source>
</evidence>